<dbReference type="Gene3D" id="1.10.12.10">
    <property type="entry name" value="Lyase 2-enoyl-coa Hydratase, Chain A, domain 2"/>
    <property type="match status" value="1"/>
</dbReference>
<dbReference type="CDD" id="cd06558">
    <property type="entry name" value="crotonase-like"/>
    <property type="match status" value="1"/>
</dbReference>
<reference evidence="2 3" key="1">
    <citation type="journal article" date="2013" name="BMC Microbiol.">
        <title>Dynamics of fecal microbial communities in children with diarrhea of unknown etiology and genomic analysis of associated Streptococcus lutetiensis.</title>
        <authorList>
            <person name="Jin D."/>
            <person name="Chen C."/>
            <person name="Li L."/>
            <person name="Lu S."/>
            <person name="Li Z."/>
            <person name="Zhou Z."/>
            <person name="Jing H."/>
            <person name="Xu Y."/>
            <person name="Du P."/>
            <person name="Wang H."/>
            <person name="Xiong Y."/>
            <person name="Zheng H."/>
            <person name="Bai X."/>
            <person name="Sun H."/>
            <person name="Wang L."/>
            <person name="Ye C."/>
            <person name="Gottschalk M."/>
            <person name="Xu J."/>
        </authorList>
    </citation>
    <scope>NUCLEOTIDE SEQUENCE [LARGE SCALE GENOMIC DNA]</scope>
    <source>
        <strain evidence="2 3">033</strain>
    </source>
</reference>
<dbReference type="Pfam" id="PF00378">
    <property type="entry name" value="ECH_1"/>
    <property type="match status" value="1"/>
</dbReference>
<dbReference type="InterPro" id="IPR014748">
    <property type="entry name" value="Enoyl-CoA_hydra_C"/>
</dbReference>
<dbReference type="PANTHER" id="PTHR42964">
    <property type="entry name" value="ENOYL-COA HYDRATASE"/>
    <property type="match status" value="1"/>
</dbReference>
<dbReference type="InterPro" id="IPR051683">
    <property type="entry name" value="Enoyl-CoA_Hydratase/Isomerase"/>
</dbReference>
<dbReference type="EMBL" id="CP003025">
    <property type="protein sequence ID" value="AGS04915.1"/>
    <property type="molecule type" value="Genomic_DNA"/>
</dbReference>
<organism evidence="2 3">
    <name type="scientific">Streptococcus lutetiensis 033</name>
    <dbReference type="NCBI Taxonomy" id="1076934"/>
    <lineage>
        <taxon>Bacteria</taxon>
        <taxon>Bacillati</taxon>
        <taxon>Bacillota</taxon>
        <taxon>Bacilli</taxon>
        <taxon>Lactobacillales</taxon>
        <taxon>Streptococcaceae</taxon>
        <taxon>Streptococcus</taxon>
    </lineage>
</organism>
<comment type="similarity">
    <text evidence="1">Belongs to the enoyl-CoA hydratase/isomerase family.</text>
</comment>
<dbReference type="PANTHER" id="PTHR42964:SF1">
    <property type="entry name" value="POLYKETIDE BIOSYNTHESIS ENOYL-COA HYDRATASE PKSH-RELATED"/>
    <property type="match status" value="1"/>
</dbReference>
<dbReference type="InterPro" id="IPR029045">
    <property type="entry name" value="ClpP/crotonase-like_dom_sf"/>
</dbReference>
<protein>
    <submittedName>
        <fullName evidence="2">Enoyl-CoA hydratase</fullName>
    </submittedName>
</protein>
<gene>
    <name evidence="2" type="ORF">KE3_0386</name>
</gene>
<evidence type="ECO:0000313" key="2">
    <source>
        <dbReference type="EMBL" id="AGS04915.1"/>
    </source>
</evidence>
<dbReference type="Proteomes" id="UP000015268">
    <property type="component" value="Chromosome"/>
</dbReference>
<keyword evidence="3" id="KW-1185">Reference proteome</keyword>
<name>A0AB33AK29_9STRE</name>
<dbReference type="KEGG" id="slu:KE3_0386"/>
<dbReference type="NCBIfam" id="NF005575">
    <property type="entry name" value="PRK07260.1"/>
    <property type="match status" value="1"/>
</dbReference>
<sequence length="265" mass="29150">MSFDNVIYEKGEVATLTLNRPDISNGFNIPTCQEILEVLDLVKADDSVKILVIQAVGKIFSIGGDLAEMQRAVESDNVESLVEIASLVNKISFAMKKLPKPVIMSVDGAVAGAAANMAVAADFVVASEKAKFIQAFVGVGLAPDAGGIFLMSRAIGTTRAVQLAMTGEGVNAEKAFEYGIVYRLCESEKLERTTNQLTKRLLRGSINSYRAIKEMSWKSQYEGWEDYTKLELQLQKELAFKEDFKEGVRAFAEKRRPKFSGKKCK</sequence>
<dbReference type="Gene3D" id="3.90.226.10">
    <property type="entry name" value="2-enoyl-CoA Hydratase, Chain A, domain 1"/>
    <property type="match status" value="1"/>
</dbReference>
<dbReference type="GO" id="GO:0003824">
    <property type="term" value="F:catalytic activity"/>
    <property type="evidence" value="ECO:0007669"/>
    <property type="project" value="UniProtKB-ARBA"/>
</dbReference>
<dbReference type="InterPro" id="IPR001753">
    <property type="entry name" value="Enoyl-CoA_hydra/iso"/>
</dbReference>
<accession>A0AB33AK29</accession>
<evidence type="ECO:0000313" key="3">
    <source>
        <dbReference type="Proteomes" id="UP000015268"/>
    </source>
</evidence>
<dbReference type="SUPFAM" id="SSF52096">
    <property type="entry name" value="ClpP/crotonase"/>
    <property type="match status" value="1"/>
</dbReference>
<dbReference type="AlphaFoldDB" id="A0AB33AK29"/>
<dbReference type="RefSeq" id="WP_020916225.1">
    <property type="nucleotide sequence ID" value="NC_021900.1"/>
</dbReference>
<proteinExistence type="inferred from homology"/>
<evidence type="ECO:0000256" key="1">
    <source>
        <dbReference type="ARBA" id="ARBA00005254"/>
    </source>
</evidence>